<dbReference type="Proteomes" id="UP000183832">
    <property type="component" value="Unassembled WGS sequence"/>
</dbReference>
<accession>A0A1J1ICH5</accession>
<proteinExistence type="predicted"/>
<protein>
    <submittedName>
        <fullName evidence="1">CLUMA_CG011274, isoform A</fullName>
    </submittedName>
</protein>
<dbReference type="EMBL" id="CVRI01000047">
    <property type="protein sequence ID" value="CRK97899.1"/>
    <property type="molecule type" value="Genomic_DNA"/>
</dbReference>
<organism evidence="1 2">
    <name type="scientific">Clunio marinus</name>
    <dbReference type="NCBI Taxonomy" id="568069"/>
    <lineage>
        <taxon>Eukaryota</taxon>
        <taxon>Metazoa</taxon>
        <taxon>Ecdysozoa</taxon>
        <taxon>Arthropoda</taxon>
        <taxon>Hexapoda</taxon>
        <taxon>Insecta</taxon>
        <taxon>Pterygota</taxon>
        <taxon>Neoptera</taxon>
        <taxon>Endopterygota</taxon>
        <taxon>Diptera</taxon>
        <taxon>Nematocera</taxon>
        <taxon>Chironomoidea</taxon>
        <taxon>Chironomidae</taxon>
        <taxon>Clunio</taxon>
    </lineage>
</organism>
<keyword evidence="2" id="KW-1185">Reference proteome</keyword>
<evidence type="ECO:0000313" key="1">
    <source>
        <dbReference type="EMBL" id="CRK97899.1"/>
    </source>
</evidence>
<evidence type="ECO:0000313" key="2">
    <source>
        <dbReference type="Proteomes" id="UP000183832"/>
    </source>
</evidence>
<sequence>MLRLQLISRKISFMRKVLFFCDCHNAHATLSVIYEVYENYHVKPHNSVSILMQSSSEDDNAENILFFCKN</sequence>
<reference evidence="1 2" key="1">
    <citation type="submission" date="2015-04" db="EMBL/GenBank/DDBJ databases">
        <authorList>
            <person name="Syromyatnikov M.Y."/>
            <person name="Popov V.N."/>
        </authorList>
    </citation>
    <scope>NUCLEOTIDE SEQUENCE [LARGE SCALE GENOMIC DNA]</scope>
</reference>
<dbReference type="AlphaFoldDB" id="A0A1J1ICH5"/>
<gene>
    <name evidence="1" type="ORF">CLUMA_CG011274</name>
</gene>
<name>A0A1J1ICH5_9DIPT</name>